<reference evidence="6 7" key="1">
    <citation type="submission" date="2019-02" db="EMBL/GenBank/DDBJ databases">
        <title>Kribbella capetownensis sp. nov. and Kribbella speibonae sp. nov., isolated from soil.</title>
        <authorList>
            <person name="Curtis S.M."/>
            <person name="Norton I."/>
            <person name="Everest G.J."/>
            <person name="Meyers P.R."/>
        </authorList>
    </citation>
    <scope>NUCLEOTIDE SEQUENCE [LARGE SCALE GENOMIC DNA]</scope>
    <source>
        <strain evidence="6 7">YM55</strain>
    </source>
</reference>
<proteinExistence type="predicted"/>
<feature type="compositionally biased region" description="Basic and acidic residues" evidence="4">
    <location>
        <begin position="7"/>
        <end position="19"/>
    </location>
</feature>
<dbReference type="Proteomes" id="UP000294225">
    <property type="component" value="Unassembled WGS sequence"/>
</dbReference>
<evidence type="ECO:0000259" key="5">
    <source>
        <dbReference type="SMART" id="SM00861"/>
    </source>
</evidence>
<evidence type="ECO:0000256" key="4">
    <source>
        <dbReference type="SAM" id="MobiDB-lite"/>
    </source>
</evidence>
<dbReference type="Pfam" id="PF02780">
    <property type="entry name" value="Transketolase_C"/>
    <property type="match status" value="1"/>
</dbReference>
<dbReference type="InterPro" id="IPR005475">
    <property type="entry name" value="Transketolase-like_Pyr-bd"/>
</dbReference>
<dbReference type="GO" id="GO:0000287">
    <property type="term" value="F:magnesium ion binding"/>
    <property type="evidence" value="ECO:0007669"/>
    <property type="project" value="UniProtKB-ARBA"/>
</dbReference>
<evidence type="ECO:0000256" key="2">
    <source>
        <dbReference type="ARBA" id="ARBA00023002"/>
    </source>
</evidence>
<evidence type="ECO:0000256" key="1">
    <source>
        <dbReference type="ARBA" id="ARBA00001964"/>
    </source>
</evidence>
<keyword evidence="2" id="KW-0560">Oxidoreductase</keyword>
<feature type="domain" description="Transketolase-like pyrimidine-binding" evidence="5">
    <location>
        <begin position="30"/>
        <end position="198"/>
    </location>
</feature>
<accession>A0A4R0IXU9</accession>
<dbReference type="Pfam" id="PF02779">
    <property type="entry name" value="Transket_pyr"/>
    <property type="match status" value="1"/>
</dbReference>
<dbReference type="InterPro" id="IPR029061">
    <property type="entry name" value="THDP-binding"/>
</dbReference>
<organism evidence="6 7">
    <name type="scientific">Kribbella speibonae</name>
    <dbReference type="NCBI Taxonomy" id="1572660"/>
    <lineage>
        <taxon>Bacteria</taxon>
        <taxon>Bacillati</taxon>
        <taxon>Actinomycetota</taxon>
        <taxon>Actinomycetes</taxon>
        <taxon>Propionibacteriales</taxon>
        <taxon>Kribbellaceae</taxon>
        <taxon>Kribbella</taxon>
    </lineage>
</organism>
<dbReference type="GO" id="GO:0016491">
    <property type="term" value="F:oxidoreductase activity"/>
    <property type="evidence" value="ECO:0007669"/>
    <property type="project" value="UniProtKB-KW"/>
</dbReference>
<gene>
    <name evidence="6" type="ORF">E0H92_17445</name>
</gene>
<evidence type="ECO:0000313" key="7">
    <source>
        <dbReference type="Proteomes" id="UP000294225"/>
    </source>
</evidence>
<name>A0A4R0IXU9_9ACTN</name>
<dbReference type="EMBL" id="SJKC01000002">
    <property type="protein sequence ID" value="TCC38229.1"/>
    <property type="molecule type" value="Genomic_DNA"/>
</dbReference>
<evidence type="ECO:0000313" key="6">
    <source>
        <dbReference type="EMBL" id="TCC38229.1"/>
    </source>
</evidence>
<feature type="region of interest" description="Disordered" evidence="4">
    <location>
        <begin position="1"/>
        <end position="26"/>
    </location>
</feature>
<dbReference type="InterPro" id="IPR033248">
    <property type="entry name" value="Transketolase_C"/>
</dbReference>
<comment type="caution">
    <text evidence="6">The sequence shown here is derived from an EMBL/GenBank/DDBJ whole genome shotgun (WGS) entry which is preliminary data.</text>
</comment>
<dbReference type="Gene3D" id="3.40.50.920">
    <property type="match status" value="1"/>
</dbReference>
<dbReference type="SMART" id="SM00861">
    <property type="entry name" value="Transket_pyr"/>
    <property type="match status" value="1"/>
</dbReference>
<keyword evidence="3" id="KW-0786">Thiamine pyrophosphate</keyword>
<dbReference type="SUPFAM" id="SSF52922">
    <property type="entry name" value="TK C-terminal domain-like"/>
    <property type="match status" value="1"/>
</dbReference>
<dbReference type="Gene3D" id="3.40.50.970">
    <property type="match status" value="1"/>
</dbReference>
<dbReference type="SUPFAM" id="SSF52518">
    <property type="entry name" value="Thiamin diphosphate-binding fold (THDP-binding)"/>
    <property type="match status" value="1"/>
</dbReference>
<comment type="cofactor">
    <cofactor evidence="1">
        <name>thiamine diphosphate</name>
        <dbReference type="ChEBI" id="CHEBI:58937"/>
    </cofactor>
</comment>
<dbReference type="InterPro" id="IPR009014">
    <property type="entry name" value="Transketo_C/PFOR_II"/>
</dbReference>
<dbReference type="AlphaFoldDB" id="A0A4R0IXU9"/>
<protein>
    <recommendedName>
        <fullName evidence="5">Transketolase-like pyrimidine-binding domain-containing protein</fullName>
    </recommendedName>
</protein>
<dbReference type="PANTHER" id="PTHR43257:SF2">
    <property type="entry name" value="PYRUVATE DEHYDROGENASE E1 COMPONENT SUBUNIT BETA"/>
    <property type="match status" value="1"/>
</dbReference>
<sequence length="348" mass="37046">MTGELSMGRDLHGHEERSFAVDTTPPLGERGWDTAVTEAVVARMRADRSVVLMGLEVSRYRADLIEEFGPLRVIDTPISENGVVGMAVGAARAGLQPIVDLWHASFVYIVMDQLLNGLSLSQGLFGLPAPVVLKMRTGIPVRTPGTTHARMPHWMLAGVPGIDVIYPSCAEDAGPLMAAALRGLRPTIFLEHIDLCKQQPSGPVPQRLEVGEANTVATGADVTVVALGPTVRHALAARAELDGVLDLEVLDLRSLEPLDLDTVLASVRKTRRLVIVDEAPSKTSFAWWLSGAVRAQVPELLAEPRCVTAMEGPIPYSPHGLAPGIVPQPADIVAAARCTASLTTGVTP</sequence>
<dbReference type="PANTHER" id="PTHR43257">
    <property type="entry name" value="PYRUVATE DEHYDROGENASE E1 COMPONENT BETA SUBUNIT"/>
    <property type="match status" value="1"/>
</dbReference>
<evidence type="ECO:0000256" key="3">
    <source>
        <dbReference type="ARBA" id="ARBA00023052"/>
    </source>
</evidence>